<evidence type="ECO:0000313" key="10">
    <source>
        <dbReference type="EMBL" id="EDO08328.1"/>
    </source>
</evidence>
<gene>
    <name evidence="10" type="ORF">BBOV_III007680</name>
</gene>
<evidence type="ECO:0000256" key="5">
    <source>
        <dbReference type="ARBA" id="ARBA00022806"/>
    </source>
</evidence>
<dbReference type="InterPro" id="IPR010339">
    <property type="entry name" value="TIP49_P-loop"/>
</dbReference>
<dbReference type="RefSeq" id="XP_001611896.1">
    <property type="nucleotide sequence ID" value="XM_001611846.1"/>
</dbReference>
<reference evidence="10 11" key="1">
    <citation type="journal article" date="2007" name="PLoS Pathog.">
        <title>Genome sequence of Babesia bovis and comparative analysis of apicomplexan hemoprotozoa.</title>
        <authorList>
            <person name="Brayton K.A."/>
            <person name="Lau A.O.T."/>
            <person name="Herndon D.R."/>
            <person name="Hannick L."/>
            <person name="Kappmeyer L.S."/>
            <person name="Berens S.J."/>
            <person name="Bidwell S.L."/>
            <person name="Brown W.C."/>
            <person name="Crabtree J."/>
            <person name="Fadrosh D."/>
            <person name="Feldblum T."/>
            <person name="Forberger H.A."/>
            <person name="Haas B.J."/>
            <person name="Howell J.M."/>
            <person name="Khouri H."/>
            <person name="Koo H."/>
            <person name="Mann D.J."/>
            <person name="Norimine J."/>
            <person name="Paulsen I.T."/>
            <person name="Radune D."/>
            <person name="Ren Q."/>
            <person name="Smith R.K. Jr."/>
            <person name="Suarez C.E."/>
            <person name="White O."/>
            <person name="Wortman J.R."/>
            <person name="Knowles D.P. Jr."/>
            <person name="McElwain T.F."/>
            <person name="Nene V.M."/>
        </authorList>
    </citation>
    <scope>NUCLEOTIDE SEQUENCE [LARGE SCALE GENOMIC DNA]</scope>
    <source>
        <strain evidence="10">T2Bo</strain>
    </source>
</reference>
<dbReference type="InterPro" id="IPR027238">
    <property type="entry name" value="RuvB-like"/>
</dbReference>
<dbReference type="STRING" id="5865.A7AP44"/>
<feature type="domain" description="AAA+ ATPase" evidence="9">
    <location>
        <begin position="101"/>
        <end position="416"/>
    </location>
</feature>
<dbReference type="GO" id="GO:0005634">
    <property type="term" value="C:nucleus"/>
    <property type="evidence" value="ECO:0007669"/>
    <property type="project" value="UniProtKB-SubCell"/>
</dbReference>
<keyword evidence="7 8" id="KW-0539">Nucleus</keyword>
<keyword evidence="4 8" id="KW-0378">Hydrolase</keyword>
<evidence type="ECO:0000256" key="1">
    <source>
        <dbReference type="ARBA" id="ARBA00004123"/>
    </source>
</evidence>
<dbReference type="SUPFAM" id="SSF52540">
    <property type="entry name" value="P-loop containing nucleoside triphosphate hydrolases"/>
    <property type="match status" value="1"/>
</dbReference>
<dbReference type="PANTHER" id="PTHR11093">
    <property type="entry name" value="RUVB-RELATED REPTIN AND PONTIN"/>
    <property type="match status" value="1"/>
</dbReference>
<comment type="subcellular location">
    <subcellularLocation>
        <location evidence="1">Nucleus</location>
    </subcellularLocation>
</comment>
<dbReference type="OMA" id="AMGICGQ"/>
<dbReference type="SMART" id="SM00382">
    <property type="entry name" value="AAA"/>
    <property type="match status" value="1"/>
</dbReference>
<evidence type="ECO:0000256" key="7">
    <source>
        <dbReference type="ARBA" id="ARBA00023242"/>
    </source>
</evidence>
<evidence type="ECO:0000256" key="3">
    <source>
        <dbReference type="ARBA" id="ARBA00022741"/>
    </source>
</evidence>
<dbReference type="GeneID" id="5480148"/>
<dbReference type="GO" id="GO:0005524">
    <property type="term" value="F:ATP binding"/>
    <property type="evidence" value="ECO:0007669"/>
    <property type="project" value="UniProtKB-KW"/>
</dbReference>
<evidence type="ECO:0000256" key="8">
    <source>
        <dbReference type="RuleBase" id="RU363048"/>
    </source>
</evidence>
<dbReference type="Gene3D" id="2.40.50.360">
    <property type="entry name" value="RuvB-like helicase, domain II"/>
    <property type="match status" value="1"/>
</dbReference>
<dbReference type="FunFam" id="2.40.50.360:FF:000001">
    <property type="entry name" value="RuvB-like helicase"/>
    <property type="match status" value="1"/>
</dbReference>
<sequence length="494" mass="54309">MAALGVVKDCVPNLDIVKAEVNAPKVIKEKTSVHSHIKGLGVSPSIFNVDITAIKTPENSNDNTWNAYVDCFDPGCGLIGQYRAREAAQLAVDMIKAKKMAGRALLLAGPSGSGKTALAMAIAREISTSAPFILLSSTEVFSSEVKKTEILNEAFRKSIHIILKEEKQVYEGEVTELVAEETENPSGGFAKCISAVILTLKTVKGTKTLRLAPQVHDQLVKEKVTIGDVIYIDATTAQVRRCGRCDTYATEYDLEVEEYIPLPKGDVYKQKQCVQELSLNDLDLANAQPTGGNDVLSMINQYIRPKKTEITDKLRLEVNKAVNRYIDMGIAEVVPGVLYIDEVHMLDIECFTYLTKVLESPLAPIVILATNRGVCTVRGSDSIEPHGLPIDLLDRLMIIKTLPYTIDEMVQILRIRGKTENVPLSDDALIRLGEIGANASLRYCMQLIAPANILRQLEQSDVLNRRFIDDADSLFMDAKVSAQRIAAQADMFVS</sequence>
<reference evidence="11" key="2">
    <citation type="journal article" date="2020" name="Data Brief">
        <title>Transcriptome dataset of Babesia bovis life stages within vertebrate and invertebrate hosts.</title>
        <authorList>
            <person name="Ueti M.W."/>
            <person name="Johnson W.C."/>
            <person name="Kappmeyer L.S."/>
            <person name="Herndon D.R."/>
            <person name="Mousel M.R."/>
            <person name="Reif K.E."/>
            <person name="Taus N.S."/>
            <person name="Ifeonu O.O."/>
            <person name="Silva J.C."/>
            <person name="Suarez C.E."/>
            <person name="Brayton K.A."/>
        </authorList>
    </citation>
    <scope>NUCLEOTIDE SEQUENCE [LARGE SCALE GENOMIC DNA]</scope>
</reference>
<comment type="similarity">
    <text evidence="2 8">Belongs to the RuvB family.</text>
</comment>
<comment type="caution">
    <text evidence="10">The sequence shown here is derived from an EMBL/GenBank/DDBJ whole genome shotgun (WGS) entry which is preliminary data.</text>
</comment>
<organism evidence="10 11">
    <name type="scientific">Babesia bovis</name>
    <dbReference type="NCBI Taxonomy" id="5865"/>
    <lineage>
        <taxon>Eukaryota</taxon>
        <taxon>Sar</taxon>
        <taxon>Alveolata</taxon>
        <taxon>Apicomplexa</taxon>
        <taxon>Aconoidasida</taxon>
        <taxon>Piroplasmida</taxon>
        <taxon>Babesiidae</taxon>
        <taxon>Babesia</taxon>
    </lineage>
</organism>
<keyword evidence="8" id="KW-0805">Transcription regulation</keyword>
<dbReference type="EMBL" id="AAXT01000001">
    <property type="protein sequence ID" value="EDO08328.1"/>
    <property type="molecule type" value="Genomic_DNA"/>
</dbReference>
<protein>
    <recommendedName>
        <fullName evidence="8">RuvB-like helicase</fullName>
        <ecNumber evidence="8">3.6.4.12</ecNumber>
    </recommendedName>
</protein>
<dbReference type="Pfam" id="PF17856">
    <property type="entry name" value="TIP49_C"/>
    <property type="match status" value="1"/>
</dbReference>
<dbReference type="GO" id="GO:0003678">
    <property type="term" value="F:DNA helicase activity"/>
    <property type="evidence" value="ECO:0007669"/>
    <property type="project" value="UniProtKB-EC"/>
</dbReference>
<dbReference type="EC" id="3.6.4.12" evidence="8"/>
<dbReference type="Proteomes" id="UP000002173">
    <property type="component" value="Unassembled WGS sequence"/>
</dbReference>
<dbReference type="InterPro" id="IPR027417">
    <property type="entry name" value="P-loop_NTPase"/>
</dbReference>
<evidence type="ECO:0000256" key="2">
    <source>
        <dbReference type="ARBA" id="ARBA00007519"/>
    </source>
</evidence>
<dbReference type="InterPro" id="IPR041048">
    <property type="entry name" value="RuvB-like_C"/>
</dbReference>
<reference evidence="11" key="3">
    <citation type="journal article" date="2021" name="Int. J. Parasitol.">
        <title>Comparative analysis of gene expression between Babesia bovis blood stages and kinetes allowed by improved genome annotation.</title>
        <authorList>
            <person name="Ueti M.W."/>
            <person name="Johnson W.C."/>
            <person name="Kappmeyer L.S."/>
            <person name="Herndon D.R."/>
            <person name="Mousel M.R."/>
            <person name="Reif K.E."/>
            <person name="Taus N.S."/>
            <person name="Ifeonu O.O."/>
            <person name="Silva J.C."/>
            <person name="Suarez C.E."/>
            <person name="Brayton K.A."/>
        </authorList>
    </citation>
    <scope>NUCLEOTIDE SEQUENCE [LARGE SCALE GENOMIC DNA]</scope>
</reference>
<dbReference type="Pfam" id="PF06068">
    <property type="entry name" value="TIP49"/>
    <property type="match status" value="1"/>
</dbReference>
<evidence type="ECO:0000256" key="4">
    <source>
        <dbReference type="ARBA" id="ARBA00022801"/>
    </source>
</evidence>
<comment type="catalytic activity">
    <reaction evidence="8">
        <text>ATP + H2O = ADP + phosphate + H(+)</text>
        <dbReference type="Rhea" id="RHEA:13065"/>
        <dbReference type="ChEBI" id="CHEBI:15377"/>
        <dbReference type="ChEBI" id="CHEBI:15378"/>
        <dbReference type="ChEBI" id="CHEBI:30616"/>
        <dbReference type="ChEBI" id="CHEBI:43474"/>
        <dbReference type="ChEBI" id="CHEBI:456216"/>
        <dbReference type="EC" id="3.6.4.12"/>
    </reaction>
</comment>
<dbReference type="VEuPathDB" id="PiroplasmaDB:BBOV_III007680"/>
<dbReference type="InParanoid" id="A7AP44"/>
<keyword evidence="8" id="KW-0804">Transcription</keyword>
<accession>A7AP44</accession>
<dbReference type="AlphaFoldDB" id="A7AP44"/>
<dbReference type="FunCoup" id="A7AP44">
    <property type="interactions" value="480"/>
</dbReference>
<evidence type="ECO:0000313" key="11">
    <source>
        <dbReference type="Proteomes" id="UP000002173"/>
    </source>
</evidence>
<keyword evidence="11" id="KW-1185">Reference proteome</keyword>
<keyword evidence="6 8" id="KW-0067">ATP-binding</keyword>
<keyword evidence="5 8" id="KW-0347">Helicase</keyword>
<dbReference type="GO" id="GO:0016887">
    <property type="term" value="F:ATP hydrolysis activity"/>
    <property type="evidence" value="ECO:0007669"/>
    <property type="project" value="RHEA"/>
</dbReference>
<evidence type="ECO:0000259" key="9">
    <source>
        <dbReference type="SMART" id="SM00382"/>
    </source>
</evidence>
<dbReference type="InterPro" id="IPR003593">
    <property type="entry name" value="AAA+_ATPase"/>
</dbReference>
<evidence type="ECO:0000256" key="6">
    <source>
        <dbReference type="ARBA" id="ARBA00022840"/>
    </source>
</evidence>
<dbReference type="Gene3D" id="1.10.8.60">
    <property type="match status" value="1"/>
</dbReference>
<dbReference type="InterPro" id="IPR042487">
    <property type="entry name" value="RuvBL1/2_DNA/RNA_bd_dom"/>
</dbReference>
<proteinExistence type="inferred from homology"/>
<name>A7AP44_BABBO</name>
<keyword evidence="3 8" id="KW-0547">Nucleotide-binding</keyword>
<dbReference type="eggNOG" id="KOG1942">
    <property type="taxonomic scope" value="Eukaryota"/>
</dbReference>
<dbReference type="Gene3D" id="3.40.50.300">
    <property type="entry name" value="P-loop containing nucleotide triphosphate hydrolases"/>
    <property type="match status" value="1"/>
</dbReference>
<dbReference type="KEGG" id="bbo:BBOV_III007680"/>